<dbReference type="GO" id="GO:0045333">
    <property type="term" value="P:cellular respiration"/>
    <property type="evidence" value="ECO:0007669"/>
    <property type="project" value="UniProtKB-ARBA"/>
</dbReference>
<evidence type="ECO:0000256" key="2">
    <source>
        <dbReference type="ARBA" id="ARBA00022485"/>
    </source>
</evidence>
<dbReference type="SUPFAM" id="SSF52518">
    <property type="entry name" value="Thiamin diphosphate-binding fold (THDP-binding)"/>
    <property type="match status" value="2"/>
</dbReference>
<dbReference type="SUPFAM" id="SSF53323">
    <property type="entry name" value="Pyruvate-ferredoxin oxidoreductase, PFOR, domain III"/>
    <property type="match status" value="1"/>
</dbReference>
<dbReference type="NCBIfam" id="NF009589">
    <property type="entry name" value="PRK13030.1"/>
    <property type="match status" value="1"/>
</dbReference>
<accession>A0A1G7BLV2</accession>
<dbReference type="PANTHER" id="PTHR48084">
    <property type="entry name" value="2-OXOGLUTARATE OXIDOREDUCTASE SUBUNIT KORB-RELATED"/>
    <property type="match status" value="1"/>
</dbReference>
<keyword evidence="5" id="KW-0408">Iron</keyword>
<keyword evidence="8" id="KW-0670">Pyruvate</keyword>
<dbReference type="EMBL" id="FNAP01000005">
    <property type="protein sequence ID" value="SDE27897.1"/>
    <property type="molecule type" value="Genomic_DNA"/>
</dbReference>
<dbReference type="Gene3D" id="3.40.50.970">
    <property type="match status" value="1"/>
</dbReference>
<proteinExistence type="predicted"/>
<dbReference type="InterPro" id="IPR029061">
    <property type="entry name" value="THDP-binding"/>
</dbReference>
<dbReference type="GO" id="GO:0051539">
    <property type="term" value="F:4 iron, 4 sulfur cluster binding"/>
    <property type="evidence" value="ECO:0007669"/>
    <property type="project" value="UniProtKB-KW"/>
</dbReference>
<evidence type="ECO:0000256" key="6">
    <source>
        <dbReference type="ARBA" id="ARBA00023014"/>
    </source>
</evidence>
<name>A0A1G7BLV2_9PROT</name>
<evidence type="ECO:0000256" key="3">
    <source>
        <dbReference type="ARBA" id="ARBA00022982"/>
    </source>
</evidence>
<dbReference type="CDD" id="cd07034">
    <property type="entry name" value="TPP_PYR_PFOR_IOR-alpha_like"/>
    <property type="match status" value="1"/>
</dbReference>
<feature type="domain" description="4Fe-4S ferredoxin-type" evidence="7">
    <location>
        <begin position="631"/>
        <end position="661"/>
    </location>
</feature>
<keyword evidence="2" id="KW-0004">4Fe-4S</keyword>
<dbReference type="GO" id="GO:0030976">
    <property type="term" value="F:thiamine pyrophosphate binding"/>
    <property type="evidence" value="ECO:0007669"/>
    <property type="project" value="InterPro"/>
</dbReference>
<organism evidence="8 9">
    <name type="scientific">Rhodospira trueperi</name>
    <dbReference type="NCBI Taxonomy" id="69960"/>
    <lineage>
        <taxon>Bacteria</taxon>
        <taxon>Pseudomonadati</taxon>
        <taxon>Pseudomonadota</taxon>
        <taxon>Alphaproteobacteria</taxon>
        <taxon>Rhodospirillales</taxon>
        <taxon>Rhodospirillaceae</taxon>
        <taxon>Rhodospira</taxon>
    </lineage>
</organism>
<dbReference type="GO" id="GO:0016625">
    <property type="term" value="F:oxidoreductase activity, acting on the aldehyde or oxo group of donors, iron-sulfur protein as acceptor"/>
    <property type="evidence" value="ECO:0007669"/>
    <property type="project" value="UniProtKB-ARBA"/>
</dbReference>
<dbReference type="Gene3D" id="3.40.920.10">
    <property type="entry name" value="Pyruvate-ferredoxin oxidoreductase, PFOR, domain III"/>
    <property type="match status" value="1"/>
</dbReference>
<dbReference type="OrthoDB" id="9803617at2"/>
<dbReference type="Pfam" id="PF20169">
    <property type="entry name" value="DUF6537"/>
    <property type="match status" value="1"/>
</dbReference>
<keyword evidence="4" id="KW-0560">Oxidoreductase</keyword>
<keyword evidence="2" id="KW-0479">Metal-binding</keyword>
<evidence type="ECO:0000313" key="8">
    <source>
        <dbReference type="EMBL" id="SDE27897.1"/>
    </source>
</evidence>
<dbReference type="RefSeq" id="WP_092785028.1">
    <property type="nucleotide sequence ID" value="NZ_FNAP01000005.1"/>
</dbReference>
<keyword evidence="1" id="KW-0813">Transport</keyword>
<dbReference type="Pfam" id="PF02775">
    <property type="entry name" value="TPP_enzyme_C"/>
    <property type="match status" value="1"/>
</dbReference>
<sequence length="1163" mass="126024">MTHLAAPPLDQVTLEDKYRLEKGRVFLTGIQALTRLPLAQRQRDRAAGLNTGGFIAGYRGSPLGAYDKELWKARPYLDAETIVFRPAVNEDLAATAIWGTQQVGLFEGAKVDGVFGIWYGKGPGVDRSGDVFKHANMAGTAPNGGVLVLAGDDHAAKSSTIAHQSEHALAGAHIPVLNPAGVDEVIDFGLLGIAMSRFAGLWVSMKAISEMCDSAGSVDVDPLALQIVTPTDFPFPPDGVHIRWPDTPLAQEERLMRHKIYAALAFARANRIDRVVFDSPEARLGIVASGKTYKDVRQALADLGITEQIARDFGLRLYKVGMPWPLERDGIRRFAEGLDEILVVEEKRALIENQLKEQLYNWRDDVRPRIVGKFDETGAVVLPSHGELTPAMVARAIAGQLRRFVTLDTLEQRLAWLEQKEAELTTQTPPAKRLPYYCSGCPHNTSTKVPEGSVGLAGIGCHYMVTWMPERNTKTFTHMGGEGASWVGLSPFTETRHAFVNIGDGTYFHSGSLAIRQAVAAGVNVTYKVLYNDAVAMTGGQPVDGTLTVPQIARSLEGEGAKRIAIVADDPARHADADLPACASVHHRDDLDAVQRDLREVPGVTILIYDQVCAAEKRRRRKRGLMEDPDVRVVINEAVCEGCGDCGVQSNCVSIVPVETEFGRKRAIDQSTCNKDVSCVKGFCPSFVTVSGATPRKGSAKADAGDGWPPLPEPATDITQAVPYDILVTGIGGTGVVTIGAILGMAAHLDGKGVSVLDQTGLAQKNGAVVSHIRLARSPADIHAVRIAAGNTNLLLGCDMVTASGADVLAKMRRGLTVAVMNAQQVMTADFTQRPDLAYPDRRIRETLSDATHDVDIVDATRVATALLGDSIAANLFMVGYAWQKGLIPIGRAALDRAVELNGAAVETNRAAFLWGRRMAADPEAVLALIGPEAETEGDRRLSETLDEAIERRAASLRVSRNGAAAKRYRKAVAHVRAAEARVMGAGETALTDVVARALFKLMSFKDEYEVARLYTDGRFEAMLTERFEGTPRLTFHMAPPLLAKRDPRTGHLVKRAYGPWVFGAFKALAALKGLRGTPLDPFGRTAERRLQRQLIADYRALLDTLTEGLTRDTHAVAVDLARLPLDMRGFGHVLEQNVTLAKTRETELLEAFRAPVPRMAAE</sequence>
<dbReference type="Pfam" id="PF01558">
    <property type="entry name" value="POR"/>
    <property type="match status" value="1"/>
</dbReference>
<keyword evidence="3" id="KW-0249">Electron transport</keyword>
<dbReference type="STRING" id="69960.SAMN05421720_10587"/>
<gene>
    <name evidence="8" type="ORF">SAMN05421720_10587</name>
</gene>
<dbReference type="CDD" id="cd02008">
    <property type="entry name" value="TPP_IOR_alpha"/>
    <property type="match status" value="1"/>
</dbReference>
<evidence type="ECO:0000256" key="4">
    <source>
        <dbReference type="ARBA" id="ARBA00023002"/>
    </source>
</evidence>
<dbReference type="NCBIfam" id="NF009588">
    <property type="entry name" value="PRK13029.1"/>
    <property type="match status" value="1"/>
</dbReference>
<dbReference type="PROSITE" id="PS51379">
    <property type="entry name" value="4FE4S_FER_2"/>
    <property type="match status" value="1"/>
</dbReference>
<evidence type="ECO:0000259" key="7">
    <source>
        <dbReference type="PROSITE" id="PS51379"/>
    </source>
</evidence>
<dbReference type="InterPro" id="IPR011766">
    <property type="entry name" value="TPP_enzyme_TPP-bd"/>
</dbReference>
<reference evidence="8 9" key="1">
    <citation type="submission" date="2016-10" db="EMBL/GenBank/DDBJ databases">
        <authorList>
            <person name="de Groot N.N."/>
        </authorList>
    </citation>
    <scope>NUCLEOTIDE SEQUENCE [LARGE SCALE GENOMIC DNA]</scope>
    <source>
        <strain evidence="8 9">ATCC 700224</strain>
    </source>
</reference>
<dbReference type="InterPro" id="IPR046667">
    <property type="entry name" value="DUF6537"/>
</dbReference>
<protein>
    <submittedName>
        <fullName evidence="8">Indolepyruvate ferredoxin oxidoreductase</fullName>
    </submittedName>
</protein>
<dbReference type="InterPro" id="IPR009014">
    <property type="entry name" value="Transketo_C/PFOR_II"/>
</dbReference>
<dbReference type="SUPFAM" id="SSF52922">
    <property type="entry name" value="TK C-terminal domain-like"/>
    <property type="match status" value="1"/>
</dbReference>
<dbReference type="AlphaFoldDB" id="A0A1G7BLV2"/>
<evidence type="ECO:0000313" key="9">
    <source>
        <dbReference type="Proteomes" id="UP000199412"/>
    </source>
</evidence>
<dbReference type="Proteomes" id="UP000199412">
    <property type="component" value="Unassembled WGS sequence"/>
</dbReference>
<dbReference type="GO" id="GO:0044281">
    <property type="term" value="P:small molecule metabolic process"/>
    <property type="evidence" value="ECO:0007669"/>
    <property type="project" value="UniProtKB-ARBA"/>
</dbReference>
<dbReference type="InterPro" id="IPR002880">
    <property type="entry name" value="Pyrv_Fd/Flavodoxin_OxRdtase_N"/>
</dbReference>
<evidence type="ECO:0000256" key="1">
    <source>
        <dbReference type="ARBA" id="ARBA00022448"/>
    </source>
</evidence>
<dbReference type="InterPro" id="IPR017896">
    <property type="entry name" value="4Fe4S_Fe-S-bd"/>
</dbReference>
<dbReference type="InterPro" id="IPR051457">
    <property type="entry name" value="2-oxoacid:Fd_oxidoreductase"/>
</dbReference>
<dbReference type="InterPro" id="IPR019752">
    <property type="entry name" value="Pyrv/ketoisovalerate_OxRed_cat"/>
</dbReference>
<keyword evidence="6" id="KW-0411">Iron-sulfur</keyword>
<evidence type="ECO:0000256" key="5">
    <source>
        <dbReference type="ARBA" id="ARBA00023004"/>
    </source>
</evidence>
<keyword evidence="9" id="KW-1185">Reference proteome</keyword>
<dbReference type="PANTHER" id="PTHR48084:SF3">
    <property type="entry name" value="SUBUNIT OF PYRUVATE:FLAVODOXIN OXIDOREDUCTASE"/>
    <property type="match status" value="1"/>
</dbReference>
<dbReference type="InterPro" id="IPR002869">
    <property type="entry name" value="Pyrv_flavodox_OxRed_cen"/>
</dbReference>